<dbReference type="EMBL" id="JAXQNN010000001">
    <property type="protein sequence ID" value="MDZ5710696.1"/>
    <property type="molecule type" value="Genomic_DNA"/>
</dbReference>
<evidence type="ECO:0000256" key="2">
    <source>
        <dbReference type="ARBA" id="ARBA00022670"/>
    </source>
</evidence>
<evidence type="ECO:0000313" key="6">
    <source>
        <dbReference type="Proteomes" id="UP001292084"/>
    </source>
</evidence>
<keyword evidence="6" id="KW-1185">Reference proteome</keyword>
<gene>
    <name evidence="5" type="ORF">UFB30_00625</name>
</gene>
<evidence type="ECO:0000256" key="3">
    <source>
        <dbReference type="ARBA" id="ARBA00022801"/>
    </source>
</evidence>
<dbReference type="RefSeq" id="WP_322420523.1">
    <property type="nucleotide sequence ID" value="NZ_JAXQNN010000001.1"/>
</dbReference>
<dbReference type="InterPro" id="IPR005320">
    <property type="entry name" value="Peptidase_S51"/>
</dbReference>
<keyword evidence="2" id="KW-0645">Protease</keyword>
<dbReference type="SUPFAM" id="SSF52317">
    <property type="entry name" value="Class I glutamine amidotransferase-like"/>
    <property type="match status" value="1"/>
</dbReference>
<reference evidence="5 6" key="1">
    <citation type="submission" date="2023-12" db="EMBL/GenBank/DDBJ databases">
        <title>Jeotgalibacillus haloalkaliphilus sp. nov., a novel salt-tolerant bacteria, isolated from the estuary of the Fenhe River into the Yellow River.</title>
        <authorList>
            <person name="Li Y."/>
        </authorList>
    </citation>
    <scope>NUCLEOTIDE SEQUENCE [LARGE SCALE GENOMIC DNA]</scope>
    <source>
        <strain evidence="5 6">HH7-29</strain>
    </source>
</reference>
<evidence type="ECO:0000256" key="4">
    <source>
        <dbReference type="ARBA" id="ARBA00022825"/>
    </source>
</evidence>
<dbReference type="Gene3D" id="3.40.50.880">
    <property type="match status" value="1"/>
</dbReference>
<dbReference type="Proteomes" id="UP001292084">
    <property type="component" value="Unassembled WGS sequence"/>
</dbReference>
<accession>A0ABU5KIF1</accession>
<name>A0ABU5KIF1_9BACL</name>
<dbReference type="InterPro" id="IPR029062">
    <property type="entry name" value="Class_I_gatase-like"/>
</dbReference>
<keyword evidence="3" id="KW-0378">Hydrolase</keyword>
<organism evidence="5 6">
    <name type="scientific">Jeotgalibacillus haloalkalitolerans</name>
    <dbReference type="NCBI Taxonomy" id="3104292"/>
    <lineage>
        <taxon>Bacteria</taxon>
        <taxon>Bacillati</taxon>
        <taxon>Bacillota</taxon>
        <taxon>Bacilli</taxon>
        <taxon>Bacillales</taxon>
        <taxon>Caryophanaceae</taxon>
        <taxon>Jeotgalibacillus</taxon>
    </lineage>
</organism>
<dbReference type="Pfam" id="PF03575">
    <property type="entry name" value="Peptidase_S51"/>
    <property type="match status" value="1"/>
</dbReference>
<keyword evidence="4" id="KW-0720">Serine protease</keyword>
<evidence type="ECO:0000313" key="5">
    <source>
        <dbReference type="EMBL" id="MDZ5710696.1"/>
    </source>
</evidence>
<proteinExistence type="inferred from homology"/>
<protein>
    <submittedName>
        <fullName evidence="5">Type 1 glutamine amidotransferase-like domain-containing protein</fullName>
    </submittedName>
</protein>
<sequence>MESPGNQRLDDILFKGMNRHTKIGYIPSTEDPDRTYFQTKADYYRHYGVEEIMFFDLYSDFDSSKIEELLSCDIVHLSAGNPIEFQSALAHRKMDQVLREYFNRGGTIVGVSGGAVQLGKSITLFQLFTGESGRKLKGLQLADFEFLPHYNRWDDAFKKKVEQYAVETGITVYAGNDGDGMVVEDGHIQFIGEIKIING</sequence>
<evidence type="ECO:0000256" key="1">
    <source>
        <dbReference type="ARBA" id="ARBA00006534"/>
    </source>
</evidence>
<comment type="similarity">
    <text evidence="1">Belongs to the peptidase S51 family.</text>
</comment>
<comment type="caution">
    <text evidence="5">The sequence shown here is derived from an EMBL/GenBank/DDBJ whole genome shotgun (WGS) entry which is preliminary data.</text>
</comment>